<comment type="cofactor">
    <cofactor evidence="11">
        <name>[4Fe-4S] cluster</name>
        <dbReference type="ChEBI" id="CHEBI:49883"/>
    </cofactor>
    <text evidence="11">Binds 1 [4Fe-4S] cluster per subunit. Following nitrosylation of the [4Fe-4S] cluster binds 1 [4Fe-8(NO)] cluster per subunit.</text>
</comment>
<evidence type="ECO:0000256" key="6">
    <source>
        <dbReference type="ARBA" id="ARBA00023014"/>
    </source>
</evidence>
<accession>A0A0K9ERR5</accession>
<dbReference type="EMBL" id="FNAU01000011">
    <property type="protein sequence ID" value="SDE50206.1"/>
    <property type="molecule type" value="Genomic_DNA"/>
</dbReference>
<dbReference type="Proteomes" id="UP000182744">
    <property type="component" value="Unassembled WGS sequence"/>
</dbReference>
<reference evidence="16" key="2">
    <citation type="submission" date="2016-10" db="EMBL/GenBank/DDBJ databases">
        <authorList>
            <person name="Varghese N."/>
        </authorList>
    </citation>
    <scope>NUCLEOTIDE SEQUENCE [LARGE SCALE GENOMIC DNA]</scope>
    <source>
        <strain evidence="16">DSM 20639</strain>
    </source>
</reference>
<feature type="binding site" evidence="11">
    <location>
        <position position="37"/>
    </location>
    <ligand>
        <name>[4Fe-4S] cluster</name>
        <dbReference type="ChEBI" id="CHEBI:49883"/>
    </ligand>
</feature>
<dbReference type="GO" id="GO:0003677">
    <property type="term" value="F:DNA binding"/>
    <property type="evidence" value="ECO:0007669"/>
    <property type="project" value="UniProtKB-UniRule"/>
</dbReference>
<dbReference type="GO" id="GO:0005737">
    <property type="term" value="C:cytoplasm"/>
    <property type="evidence" value="ECO:0007669"/>
    <property type="project" value="UniProtKB-SubCell"/>
</dbReference>
<dbReference type="PANTHER" id="PTHR38839">
    <property type="entry name" value="TRANSCRIPTIONAL REGULATOR WHID-RELATED"/>
    <property type="match status" value="1"/>
</dbReference>
<protein>
    <recommendedName>
        <fullName evidence="11">Transcriptional regulator WhiB</fullName>
    </recommendedName>
</protein>
<dbReference type="OrthoDB" id="8104048at2"/>
<keyword evidence="10 11" id="KW-0804">Transcription</keyword>
<evidence type="ECO:0000256" key="4">
    <source>
        <dbReference type="ARBA" id="ARBA00022723"/>
    </source>
</evidence>
<keyword evidence="7 11" id="KW-0805">Transcription regulation</keyword>
<evidence type="ECO:0000313" key="14">
    <source>
        <dbReference type="EMBL" id="SDE50206.1"/>
    </source>
</evidence>
<comment type="PTM">
    <text evidence="11">Upon Fe-S cluster removal intramolecular disulfide bonds are formed.</text>
</comment>
<dbReference type="Pfam" id="PF02467">
    <property type="entry name" value="Whib"/>
    <property type="match status" value="1"/>
</dbReference>
<keyword evidence="4 11" id="KW-0479">Metal-binding</keyword>
<keyword evidence="11" id="KW-0963">Cytoplasm</keyword>
<organism evidence="15 17">
    <name type="scientific">Actinobaculum suis</name>
    <dbReference type="NCBI Taxonomy" id="1657"/>
    <lineage>
        <taxon>Bacteria</taxon>
        <taxon>Bacillati</taxon>
        <taxon>Actinomycetota</taxon>
        <taxon>Actinomycetes</taxon>
        <taxon>Actinomycetales</taxon>
        <taxon>Actinomycetaceae</taxon>
        <taxon>Actinobaculum</taxon>
    </lineage>
</organism>
<dbReference type="GO" id="GO:0051539">
    <property type="term" value="F:4 iron, 4 sulfur cluster binding"/>
    <property type="evidence" value="ECO:0007669"/>
    <property type="project" value="UniProtKB-UniRule"/>
</dbReference>
<evidence type="ECO:0000256" key="9">
    <source>
        <dbReference type="ARBA" id="ARBA00023157"/>
    </source>
</evidence>
<comment type="subcellular location">
    <subcellularLocation>
        <location evidence="1 11">Cytoplasm</location>
    </subcellularLocation>
</comment>
<evidence type="ECO:0000256" key="11">
    <source>
        <dbReference type="HAMAP-Rule" id="MF_01479"/>
    </source>
</evidence>
<dbReference type="PATRIC" id="fig|1657.3.peg.2025"/>
<dbReference type="GO" id="GO:0045892">
    <property type="term" value="P:negative regulation of DNA-templated transcription"/>
    <property type="evidence" value="ECO:0007669"/>
    <property type="project" value="TreeGrafter"/>
</dbReference>
<evidence type="ECO:0000256" key="3">
    <source>
        <dbReference type="ARBA" id="ARBA00022485"/>
    </source>
</evidence>
<evidence type="ECO:0000256" key="2">
    <source>
        <dbReference type="ARBA" id="ARBA00006597"/>
    </source>
</evidence>
<evidence type="ECO:0000256" key="5">
    <source>
        <dbReference type="ARBA" id="ARBA00023004"/>
    </source>
</evidence>
<keyword evidence="9 11" id="KW-1015">Disulfide bond</keyword>
<dbReference type="AlphaFoldDB" id="A0A0K9ERR5"/>
<feature type="binding site" evidence="11">
    <location>
        <position position="9"/>
    </location>
    <ligand>
        <name>[4Fe-4S] cluster</name>
        <dbReference type="ChEBI" id="CHEBI:49883"/>
    </ligand>
</feature>
<evidence type="ECO:0000313" key="13">
    <source>
        <dbReference type="EMBL" id="MDY5154098.1"/>
    </source>
</evidence>
<evidence type="ECO:0000259" key="12">
    <source>
        <dbReference type="PROSITE" id="PS51674"/>
    </source>
</evidence>
<feature type="binding site" evidence="11">
    <location>
        <position position="46"/>
    </location>
    <ligand>
        <name>[4Fe-4S] cluster</name>
        <dbReference type="ChEBI" id="CHEBI:49883"/>
    </ligand>
</feature>
<evidence type="ECO:0000256" key="8">
    <source>
        <dbReference type="ARBA" id="ARBA00023125"/>
    </source>
</evidence>
<dbReference type="STRING" id="1657.ACU20_03565"/>
<sequence length="88" mass="9626">MDWRVRAACLKEDPELFFPVGSSASALAQAERAKAVCSRCTVREQCLDYALASCQDSGVWGGATEDERKALRRRRSRQLRAAAAAAHA</sequence>
<keyword evidence="8 11" id="KW-0238">DNA-binding</keyword>
<evidence type="ECO:0000313" key="17">
    <source>
        <dbReference type="Proteomes" id="UP000269974"/>
    </source>
</evidence>
<comment type="function">
    <text evidence="11">Acts as a transcriptional regulator. Probably redox-responsive. The apo- but not holo-form probably binds DNA.</text>
</comment>
<comment type="PTM">
    <text evidence="11">The Fe-S cluster can be nitrosylated by nitric oxide (NO).</text>
</comment>
<evidence type="ECO:0000256" key="10">
    <source>
        <dbReference type="ARBA" id="ARBA00023163"/>
    </source>
</evidence>
<feature type="binding site" evidence="11">
    <location>
        <position position="40"/>
    </location>
    <ligand>
        <name>[4Fe-4S] cluster</name>
        <dbReference type="ChEBI" id="CHEBI:49883"/>
    </ligand>
</feature>
<dbReference type="GO" id="GO:0047134">
    <property type="term" value="F:protein-disulfide reductase [NAD(P)H] activity"/>
    <property type="evidence" value="ECO:0007669"/>
    <property type="project" value="TreeGrafter"/>
</dbReference>
<gene>
    <name evidence="11" type="primary">whiB</name>
    <name evidence="15" type="ORF">NCTC10327_01591</name>
    <name evidence="13" type="ORF">R6G71_08620</name>
    <name evidence="14" type="ORF">SAMN05421878_11110</name>
</gene>
<dbReference type="GO" id="GO:0046872">
    <property type="term" value="F:metal ion binding"/>
    <property type="evidence" value="ECO:0007669"/>
    <property type="project" value="UniProtKB-KW"/>
</dbReference>
<proteinExistence type="inferred from homology"/>
<keyword evidence="16" id="KW-1185">Reference proteome</keyword>
<feature type="domain" description="4Fe-4S Wbl-type" evidence="12">
    <location>
        <begin position="8"/>
        <end position="70"/>
    </location>
</feature>
<reference evidence="13" key="4">
    <citation type="submission" date="2023-10" db="EMBL/GenBank/DDBJ databases">
        <title>Whole Genome based description of the genera Actinobaculum and Actinotignum reveals a complex phylogenetic relationship within the species included in the genus Actinotignum.</title>
        <authorList>
            <person name="Jensen C.S."/>
            <person name="Dargis R."/>
            <person name="Kemp M."/>
            <person name="Christensen J.J."/>
        </authorList>
    </citation>
    <scope>NUCLEOTIDE SEQUENCE</scope>
    <source>
        <strain evidence="13">Actinobaculum_suis_CCUG19206T</strain>
    </source>
</reference>
<dbReference type="GO" id="GO:0035731">
    <property type="term" value="F:dinitrosyl-iron complex binding"/>
    <property type="evidence" value="ECO:0007669"/>
    <property type="project" value="UniProtKB-UniRule"/>
</dbReference>
<evidence type="ECO:0000313" key="16">
    <source>
        <dbReference type="Proteomes" id="UP000182744"/>
    </source>
</evidence>
<reference evidence="15 17" key="3">
    <citation type="submission" date="2018-11" db="EMBL/GenBank/DDBJ databases">
        <authorList>
            <consortium name="Pathogen Informatics"/>
        </authorList>
    </citation>
    <scope>NUCLEOTIDE SEQUENCE [LARGE SCALE GENOMIC DNA]</scope>
    <source>
        <strain evidence="15 17">NCTC10327</strain>
    </source>
</reference>
<keyword evidence="3 11" id="KW-0004">4Fe-4S</keyword>
<dbReference type="PANTHER" id="PTHR38839:SF6">
    <property type="entry name" value="TRANSCRIPTIONAL REGULATOR WHIB1"/>
    <property type="match status" value="1"/>
</dbReference>
<dbReference type="EMBL" id="JAWNFU010000006">
    <property type="protein sequence ID" value="MDY5154098.1"/>
    <property type="molecule type" value="Genomic_DNA"/>
</dbReference>
<reference evidence="14" key="1">
    <citation type="submission" date="2016-10" db="EMBL/GenBank/DDBJ databases">
        <authorList>
            <person name="Varghese N."/>
            <person name="Submissions S."/>
        </authorList>
    </citation>
    <scope>NUCLEOTIDE SEQUENCE</scope>
    <source>
        <strain evidence="14">DSM 20639</strain>
    </source>
</reference>
<dbReference type="InterPro" id="IPR034768">
    <property type="entry name" value="4FE4S_WBL"/>
</dbReference>
<dbReference type="RefSeq" id="WP_049620462.1">
    <property type="nucleotide sequence ID" value="NZ_FNAU01000011.1"/>
</dbReference>
<evidence type="ECO:0000256" key="7">
    <source>
        <dbReference type="ARBA" id="ARBA00023015"/>
    </source>
</evidence>
<dbReference type="PROSITE" id="PS51674">
    <property type="entry name" value="4FE4S_WBL"/>
    <property type="match status" value="1"/>
</dbReference>
<evidence type="ECO:0000313" key="15">
    <source>
        <dbReference type="EMBL" id="VDG76959.1"/>
    </source>
</evidence>
<dbReference type="GO" id="GO:0045454">
    <property type="term" value="P:cell redox homeostasis"/>
    <property type="evidence" value="ECO:0007669"/>
    <property type="project" value="TreeGrafter"/>
</dbReference>
<comment type="similarity">
    <text evidence="2 11">Belongs to the WhiB family.</text>
</comment>
<dbReference type="Proteomes" id="UP001273799">
    <property type="component" value="Unassembled WGS sequence"/>
</dbReference>
<dbReference type="InterPro" id="IPR003482">
    <property type="entry name" value="Whib"/>
</dbReference>
<dbReference type="EMBL" id="UYIO01000001">
    <property type="protein sequence ID" value="VDG76959.1"/>
    <property type="molecule type" value="Genomic_DNA"/>
</dbReference>
<keyword evidence="5 11" id="KW-0408">Iron</keyword>
<keyword evidence="6 11" id="KW-0411">Iron-sulfur</keyword>
<evidence type="ECO:0000256" key="1">
    <source>
        <dbReference type="ARBA" id="ARBA00004496"/>
    </source>
</evidence>
<dbReference type="HAMAP" id="MF_01479">
    <property type="entry name" value="WhiB"/>
    <property type="match status" value="1"/>
</dbReference>
<dbReference type="Proteomes" id="UP000269974">
    <property type="component" value="Unassembled WGS sequence"/>
</dbReference>
<name>A0A0K9ERR5_9ACTO</name>